<name>X1B769_9ZZZZ</name>
<dbReference type="EMBL" id="BART01002785">
    <property type="protein sequence ID" value="GAG67861.1"/>
    <property type="molecule type" value="Genomic_DNA"/>
</dbReference>
<comment type="caution">
    <text evidence="3">The sequence shown here is derived from an EMBL/GenBank/DDBJ whole genome shotgun (WGS) entry which is preliminary data.</text>
</comment>
<keyword evidence="1" id="KW-0238">DNA-binding</keyword>
<dbReference type="AlphaFoldDB" id="X1B769"/>
<feature type="non-terminal residue" evidence="3">
    <location>
        <position position="1"/>
    </location>
</feature>
<reference evidence="3" key="1">
    <citation type="journal article" date="2014" name="Front. Microbiol.">
        <title>High frequency of phylogenetically diverse reductive dehalogenase-homologous genes in deep subseafloor sedimentary metagenomes.</title>
        <authorList>
            <person name="Kawai M."/>
            <person name="Futagami T."/>
            <person name="Toyoda A."/>
            <person name="Takaki Y."/>
            <person name="Nishi S."/>
            <person name="Hori S."/>
            <person name="Arai W."/>
            <person name="Tsubouchi T."/>
            <person name="Morono Y."/>
            <person name="Uchiyama I."/>
            <person name="Ito T."/>
            <person name="Fujiyama A."/>
            <person name="Inagaki F."/>
            <person name="Takami H."/>
        </authorList>
    </citation>
    <scope>NUCLEOTIDE SEQUENCE</scope>
    <source>
        <strain evidence="3">Expedition CK06-06</strain>
    </source>
</reference>
<dbReference type="Pfam" id="PF07282">
    <property type="entry name" value="Cas12f1-like_TNB"/>
    <property type="match status" value="1"/>
</dbReference>
<evidence type="ECO:0000256" key="1">
    <source>
        <dbReference type="ARBA" id="ARBA00023125"/>
    </source>
</evidence>
<feature type="domain" description="Cas12f1-like TNB" evidence="2">
    <location>
        <begin position="1"/>
        <end position="49"/>
    </location>
</feature>
<evidence type="ECO:0000259" key="2">
    <source>
        <dbReference type="Pfam" id="PF07282"/>
    </source>
</evidence>
<accession>X1B769</accession>
<gene>
    <name evidence="3" type="ORF">S01H4_08206</name>
</gene>
<dbReference type="GO" id="GO:0003677">
    <property type="term" value="F:DNA binding"/>
    <property type="evidence" value="ECO:0007669"/>
    <property type="project" value="UniProtKB-KW"/>
</dbReference>
<proteinExistence type="predicted"/>
<dbReference type="InterPro" id="IPR010095">
    <property type="entry name" value="Cas12f1-like_TNB"/>
</dbReference>
<protein>
    <recommendedName>
        <fullName evidence="2">Cas12f1-like TNB domain-containing protein</fullName>
    </recommendedName>
</protein>
<evidence type="ECO:0000313" key="3">
    <source>
        <dbReference type="EMBL" id="GAG67861.1"/>
    </source>
</evidence>
<organism evidence="3">
    <name type="scientific">marine sediment metagenome</name>
    <dbReference type="NCBI Taxonomy" id="412755"/>
    <lineage>
        <taxon>unclassified sequences</taxon>
        <taxon>metagenomes</taxon>
        <taxon>ecological metagenomes</taxon>
    </lineage>
</organism>
<sequence>VEVIKIDPKNTTINCSNCKSKVYKKLYNRIHKCKCGLEIDRDYNSAINILNIGQGLSKFTPVEIEPLRELTKVPTSSVVEAGSSLR</sequence>